<protein>
    <submittedName>
        <fullName evidence="2">Uncharacterized protein</fullName>
    </submittedName>
</protein>
<gene>
    <name evidence="2" type="ORF">BMF94_0624</name>
</gene>
<reference evidence="2 3" key="1">
    <citation type="journal article" date="2018" name="Front. Microbiol.">
        <title>Prospects for Fungal Bioremediation of Acidic Radioactive Waste Sites: Characterization and Genome Sequence of Rhodotorula taiwanensis MD1149.</title>
        <authorList>
            <person name="Tkavc R."/>
            <person name="Matrosova V.Y."/>
            <person name="Grichenko O.E."/>
            <person name="Gostincar C."/>
            <person name="Volpe R.P."/>
            <person name="Klimenkova P."/>
            <person name="Gaidamakova E.K."/>
            <person name="Zhou C.E."/>
            <person name="Stewart B.J."/>
            <person name="Lyman M.G."/>
            <person name="Malfatti S.A."/>
            <person name="Rubinfeld B."/>
            <person name="Courtot M."/>
            <person name="Singh J."/>
            <person name="Dalgard C.L."/>
            <person name="Hamilton T."/>
            <person name="Frey K.G."/>
            <person name="Gunde-Cimerman N."/>
            <person name="Dugan L."/>
            <person name="Daly M.J."/>
        </authorList>
    </citation>
    <scope>NUCLEOTIDE SEQUENCE [LARGE SCALE GENOMIC DNA]</scope>
    <source>
        <strain evidence="2 3">MD1149</strain>
    </source>
</reference>
<comment type="caution">
    <text evidence="2">The sequence shown here is derived from an EMBL/GenBank/DDBJ whole genome shotgun (WGS) entry which is preliminary data.</text>
</comment>
<keyword evidence="1" id="KW-0472">Membrane</keyword>
<proteinExistence type="predicted"/>
<dbReference type="PANTHER" id="PTHR37490">
    <property type="entry name" value="EXPRESSED PROTEIN"/>
    <property type="match status" value="1"/>
</dbReference>
<evidence type="ECO:0000313" key="2">
    <source>
        <dbReference type="EMBL" id="POY76425.1"/>
    </source>
</evidence>
<evidence type="ECO:0000313" key="3">
    <source>
        <dbReference type="Proteomes" id="UP000237144"/>
    </source>
</evidence>
<organism evidence="2 3">
    <name type="scientific">Rhodotorula taiwanensis</name>
    <dbReference type="NCBI Taxonomy" id="741276"/>
    <lineage>
        <taxon>Eukaryota</taxon>
        <taxon>Fungi</taxon>
        <taxon>Dikarya</taxon>
        <taxon>Basidiomycota</taxon>
        <taxon>Pucciniomycotina</taxon>
        <taxon>Microbotryomycetes</taxon>
        <taxon>Sporidiobolales</taxon>
        <taxon>Sporidiobolaceae</taxon>
        <taxon>Rhodotorula</taxon>
    </lineage>
</organism>
<dbReference type="OrthoDB" id="28755at2759"/>
<dbReference type="PANTHER" id="PTHR37490:SF1">
    <property type="entry name" value="GLYCOSYLTRANSFERASE 2-LIKE DOMAIN-CONTAINING PROTEIN"/>
    <property type="match status" value="1"/>
</dbReference>
<evidence type="ECO:0000256" key="1">
    <source>
        <dbReference type="SAM" id="Phobius"/>
    </source>
</evidence>
<feature type="transmembrane region" description="Helical" evidence="1">
    <location>
        <begin position="195"/>
        <end position="213"/>
    </location>
</feature>
<feature type="transmembrane region" description="Helical" evidence="1">
    <location>
        <begin position="51"/>
        <end position="69"/>
    </location>
</feature>
<dbReference type="Proteomes" id="UP000237144">
    <property type="component" value="Unassembled WGS sequence"/>
</dbReference>
<dbReference type="EMBL" id="PJQD01000005">
    <property type="protein sequence ID" value="POY76425.1"/>
    <property type="molecule type" value="Genomic_DNA"/>
</dbReference>
<dbReference type="AlphaFoldDB" id="A0A2S5BI48"/>
<name>A0A2S5BI48_9BASI</name>
<feature type="transmembrane region" description="Helical" evidence="1">
    <location>
        <begin position="282"/>
        <end position="300"/>
    </location>
</feature>
<accession>A0A2S5BI48</accession>
<keyword evidence="3" id="KW-1185">Reference proteome</keyword>
<feature type="transmembrane region" description="Helical" evidence="1">
    <location>
        <begin position="105"/>
        <end position="128"/>
    </location>
</feature>
<sequence length="626" mass="67222">MARSGQLAREPSMAPEQLELLAIPATLAGIYVAGLHPSAQYFVGSTPSRRIAIILIALPLAIASVVVGPDTDSELLAWSCLRALLDAACLLGLRMASLGQDPVGFAVGMASSAAVTTLAVAVLEPIFFRRIPTVGDVVQRFGGELFLTTAISDAFLVYTLAITRNAAAPLLALFLRNSFLPHSIGDLDSTLRARLGSLQLLNAAGTLVAVYLFPTWATHVSNLATREVSRDEEAGVPLLPADPSPSPGATVEPASPTECKALPVDLTRRADLVSMAAYRFDLHAGVLVSVLAAVTLAFLFKGTTTCLTTGARTGICPFATGWTSASPPTPTVDIALAYYDEDLTRTHDTLVELRQSPFLAARQQRVVVYNKGPHSAYRLRRELALSLEDEVVALPNVGREGATYLKHIVLHYNGTLGHPRMPSIDQPALRRQHLADLTSFFQPHIAWDQDARPRIAQVSPETGFVNFGPNIRFEGDRDTDIGIDFSLIDKIWSAFRPGDDSKAGPRTVLHTLSCGSMCSLVLTPPTCLQGSWSGQFAVSKRRILANPYAAYANISQLIEAPAGHWIHEGWGTNESGGPSNPVFGHALERAWPIMFDCFDPAISEACPHGEDAAEKCQCFDSPVDAS</sequence>
<feature type="transmembrane region" description="Helical" evidence="1">
    <location>
        <begin position="20"/>
        <end position="39"/>
    </location>
</feature>
<keyword evidence="1" id="KW-0812">Transmembrane</keyword>
<dbReference type="STRING" id="741276.A0A2S5BI48"/>
<keyword evidence="1" id="KW-1133">Transmembrane helix</keyword>